<evidence type="ECO:0000313" key="6">
    <source>
        <dbReference type="Proteomes" id="UP001163046"/>
    </source>
</evidence>
<dbReference type="AlphaFoldDB" id="A0A9W9ZPE4"/>
<keyword evidence="1" id="KW-0378">Hydrolase</keyword>
<evidence type="ECO:0000256" key="1">
    <source>
        <dbReference type="ARBA" id="ARBA00022801"/>
    </source>
</evidence>
<evidence type="ECO:0008006" key="7">
    <source>
        <dbReference type="Google" id="ProtNLM"/>
    </source>
</evidence>
<organism evidence="5 6">
    <name type="scientific">Desmophyllum pertusum</name>
    <dbReference type="NCBI Taxonomy" id="174260"/>
    <lineage>
        <taxon>Eukaryota</taxon>
        <taxon>Metazoa</taxon>
        <taxon>Cnidaria</taxon>
        <taxon>Anthozoa</taxon>
        <taxon>Hexacorallia</taxon>
        <taxon>Scleractinia</taxon>
        <taxon>Caryophylliina</taxon>
        <taxon>Caryophylliidae</taxon>
        <taxon>Desmophyllum</taxon>
    </lineage>
</organism>
<protein>
    <recommendedName>
        <fullName evidence="7">Alpha-N-acetylglucosaminidase</fullName>
    </recommendedName>
</protein>
<dbReference type="PANTHER" id="PTHR12872">
    <property type="entry name" value="ALPHA-N-ACETYLGLUCOSAMINIDASE"/>
    <property type="match status" value="1"/>
</dbReference>
<dbReference type="InterPro" id="IPR007781">
    <property type="entry name" value="NAGLU"/>
</dbReference>
<feature type="domain" description="Alpha-N-acetylglucosaminidase C-terminal" evidence="4">
    <location>
        <begin position="443"/>
        <end position="699"/>
    </location>
</feature>
<dbReference type="Pfam" id="PF12971">
    <property type="entry name" value="NAGLU_N"/>
    <property type="match status" value="1"/>
</dbReference>
<dbReference type="Gene3D" id="3.20.20.80">
    <property type="entry name" value="Glycosidases"/>
    <property type="match status" value="2"/>
</dbReference>
<gene>
    <name evidence="5" type="ORF">OS493_018739</name>
</gene>
<evidence type="ECO:0000313" key="5">
    <source>
        <dbReference type="EMBL" id="KAJ7385045.1"/>
    </source>
</evidence>
<dbReference type="PANTHER" id="PTHR12872:SF1">
    <property type="entry name" value="ALPHA-N-ACETYLGLUCOSAMINIDASE"/>
    <property type="match status" value="1"/>
</dbReference>
<accession>A0A9W9ZPE4</accession>
<feature type="domain" description="Alpha-N-acetylglucosaminidase N-terminal" evidence="3">
    <location>
        <begin position="35"/>
        <end position="120"/>
    </location>
</feature>
<dbReference type="Proteomes" id="UP001163046">
    <property type="component" value="Unassembled WGS sequence"/>
</dbReference>
<evidence type="ECO:0000259" key="3">
    <source>
        <dbReference type="Pfam" id="PF12971"/>
    </source>
</evidence>
<dbReference type="InterPro" id="IPR024733">
    <property type="entry name" value="NAGLU_tim-barrel"/>
</dbReference>
<evidence type="ECO:0000259" key="4">
    <source>
        <dbReference type="Pfam" id="PF12972"/>
    </source>
</evidence>
<dbReference type="InterPro" id="IPR024732">
    <property type="entry name" value="NAGLU_C"/>
</dbReference>
<dbReference type="GO" id="GO:0016787">
    <property type="term" value="F:hydrolase activity"/>
    <property type="evidence" value="ECO:0007669"/>
    <property type="project" value="UniProtKB-KW"/>
</dbReference>
<comment type="caution">
    <text evidence="5">The sequence shown here is derived from an EMBL/GenBank/DDBJ whole genome shotgun (WGS) entry which is preliminary data.</text>
</comment>
<keyword evidence="6" id="KW-1185">Reference proteome</keyword>
<feature type="domain" description="Alpha-N-acetylglucosaminidase tim-barrel" evidence="2">
    <location>
        <begin position="135"/>
        <end position="276"/>
    </location>
</feature>
<dbReference type="InterPro" id="IPR024240">
    <property type="entry name" value="NAGLU_N"/>
</dbReference>
<dbReference type="Gene3D" id="1.20.120.670">
    <property type="entry name" value="N-acetyl-b-d-glucoasminidase"/>
    <property type="match status" value="1"/>
</dbReference>
<name>A0A9W9ZPE4_9CNID</name>
<feature type="domain" description="Alpha-N-acetylglucosaminidase tim-barrel" evidence="2">
    <location>
        <begin position="323"/>
        <end position="434"/>
    </location>
</feature>
<dbReference type="OrthoDB" id="64736at2759"/>
<evidence type="ECO:0000259" key="2">
    <source>
        <dbReference type="Pfam" id="PF05089"/>
    </source>
</evidence>
<sequence>MSKKIQVCSGWNIDSSRFKQFSHIKTKTPKSVQEQAVKDLITRLIPRYASNFVIVVNSSLGPHPDLDTFQYVTDAGEGKLVITGTTGVAAALGFQHFLKYQCHAHVSWSGDQLNIPEPFPVVQRPVSVTSPNRFRYYQNVCTVSYSFVWWNWTRWEREIDWMAMNGINLPLAFNGQEAIWQTVYLKMGLTQEEVDQHFGGPAFLAWARMGNLHGWGGPLPSSWHTNQLELQHKILERMRAFGIIPVLPGFAGHVPEGLIRIYPNANVTGLSDWAISITHTVAHIFWIPWTLFLSKLVEHLSKNSCLSLAQIISTMPILLMRSLHDQNSAFWKPPQIKALLQGVPQGQMIVLDLYAEVHPVWQRTESFYGQPFIWCMLHNFGGNIGFYGNFMNVTSGPINAITHKGSTMIGTGLTPEGIEQNDVIYELMNEMGWRSEPVDILSWVKEYSNRRYGGMNNYSLNAWTLLSGSVYNCTDGHSDHIHSVIVMRPSLRLTFKVWYMPEDVWQAWDSLVMTADSFNPVEPFRYDLVDVTRQALQLIAITTYHDIITGYNHKSKSEVQAAAAKLFELFTDMDAILSSNQYFLLGHWLNSAKALATNAQESKLYEYNARNQITLWGPRGNIDDYANKMWGGLVNSYYKPRWELFVSFLIDAISHGTKFDSNKFKASVLEQETQWTRNTSSFPDSPVGDTLTIAKMLHGKYRPKKY</sequence>
<dbReference type="EMBL" id="MU825883">
    <property type="protein sequence ID" value="KAJ7385045.1"/>
    <property type="molecule type" value="Genomic_DNA"/>
</dbReference>
<dbReference type="Gene3D" id="3.30.379.10">
    <property type="entry name" value="Chitobiase/beta-hexosaminidase domain 2-like"/>
    <property type="match status" value="1"/>
</dbReference>
<dbReference type="InterPro" id="IPR029018">
    <property type="entry name" value="Hex-like_dom2"/>
</dbReference>
<proteinExistence type="predicted"/>
<dbReference type="Pfam" id="PF05089">
    <property type="entry name" value="NAGLU"/>
    <property type="match status" value="2"/>
</dbReference>
<dbReference type="Pfam" id="PF12972">
    <property type="entry name" value="NAGLU_C"/>
    <property type="match status" value="1"/>
</dbReference>
<reference evidence="5" key="1">
    <citation type="submission" date="2023-01" db="EMBL/GenBank/DDBJ databases">
        <title>Genome assembly of the deep-sea coral Lophelia pertusa.</title>
        <authorList>
            <person name="Herrera S."/>
            <person name="Cordes E."/>
        </authorList>
    </citation>
    <scope>NUCLEOTIDE SEQUENCE</scope>
    <source>
        <strain evidence="5">USNM1676648</strain>
        <tissue evidence="5">Polyp</tissue>
    </source>
</reference>